<evidence type="ECO:0000313" key="1">
    <source>
        <dbReference type="EMBL" id="KAJ9075720.1"/>
    </source>
</evidence>
<reference evidence="1" key="1">
    <citation type="submission" date="2022-04" db="EMBL/GenBank/DDBJ databases">
        <title>Genome of the entomopathogenic fungus Entomophthora muscae.</title>
        <authorList>
            <person name="Elya C."/>
            <person name="Lovett B.R."/>
            <person name="Lee E."/>
            <person name="Macias A.M."/>
            <person name="Hajek A.E."/>
            <person name="De Bivort B.L."/>
            <person name="Kasson M.T."/>
            <person name="De Fine Licht H.H."/>
            <person name="Stajich J.E."/>
        </authorList>
    </citation>
    <scope>NUCLEOTIDE SEQUENCE</scope>
    <source>
        <strain evidence="1">Berkeley</strain>
    </source>
</reference>
<proteinExistence type="predicted"/>
<evidence type="ECO:0000313" key="2">
    <source>
        <dbReference type="Proteomes" id="UP001165960"/>
    </source>
</evidence>
<name>A0ACC2TMK7_9FUNG</name>
<keyword evidence="2" id="KW-1185">Reference proteome</keyword>
<dbReference type="EMBL" id="QTSX02002385">
    <property type="protein sequence ID" value="KAJ9075720.1"/>
    <property type="molecule type" value="Genomic_DNA"/>
</dbReference>
<gene>
    <name evidence="1" type="ORF">DSO57_1033047</name>
</gene>
<comment type="caution">
    <text evidence="1">The sequence shown here is derived from an EMBL/GenBank/DDBJ whole genome shotgun (WGS) entry which is preliminary data.</text>
</comment>
<dbReference type="Proteomes" id="UP001165960">
    <property type="component" value="Unassembled WGS sequence"/>
</dbReference>
<protein>
    <submittedName>
        <fullName evidence="1">Uncharacterized protein</fullName>
    </submittedName>
</protein>
<sequence length="129" mass="14629">MKGFQVNHPSELESVLKTALENSKDVHVLFYGSLEPETNKSWCSDCVDADPKIKSHITEKEEGSFIECPVGDRASWKGVADHPYRVHPQASLKAIPTLIRWTKEGPQNRLVEEECSDDDLLKKFFNNES</sequence>
<organism evidence="1 2">
    <name type="scientific">Entomophthora muscae</name>
    <dbReference type="NCBI Taxonomy" id="34485"/>
    <lineage>
        <taxon>Eukaryota</taxon>
        <taxon>Fungi</taxon>
        <taxon>Fungi incertae sedis</taxon>
        <taxon>Zoopagomycota</taxon>
        <taxon>Entomophthoromycotina</taxon>
        <taxon>Entomophthoromycetes</taxon>
        <taxon>Entomophthorales</taxon>
        <taxon>Entomophthoraceae</taxon>
        <taxon>Entomophthora</taxon>
    </lineage>
</organism>
<accession>A0ACC2TMK7</accession>